<proteinExistence type="inferred from homology"/>
<evidence type="ECO:0000313" key="5">
    <source>
        <dbReference type="Proteomes" id="UP000602076"/>
    </source>
</evidence>
<evidence type="ECO:0000259" key="3">
    <source>
        <dbReference type="Pfam" id="PF00535"/>
    </source>
</evidence>
<dbReference type="Proteomes" id="UP000602076">
    <property type="component" value="Unassembled WGS sequence"/>
</dbReference>
<keyword evidence="2" id="KW-0472">Membrane</keyword>
<keyword evidence="5" id="KW-1185">Reference proteome</keyword>
<protein>
    <submittedName>
        <fullName evidence="4">Glycosyltransferase family 2 protein</fullName>
    </submittedName>
</protein>
<organism evidence="4 5">
    <name type="scientific">Peribacillus faecalis</name>
    <dbReference type="NCBI Taxonomy" id="2772559"/>
    <lineage>
        <taxon>Bacteria</taxon>
        <taxon>Bacillati</taxon>
        <taxon>Bacillota</taxon>
        <taxon>Bacilli</taxon>
        <taxon>Bacillales</taxon>
        <taxon>Bacillaceae</taxon>
        <taxon>Peribacillus</taxon>
    </lineage>
</organism>
<dbReference type="AlphaFoldDB" id="A0A927HAM1"/>
<name>A0A927HAM1_9BACI</name>
<reference evidence="4" key="1">
    <citation type="submission" date="2020-09" db="EMBL/GenBank/DDBJ databases">
        <title>Bacillus faecalis sp. nov., a moderately halophilic bacterium isolated from cow faeces.</title>
        <authorList>
            <person name="Jiang L."/>
            <person name="Lee J."/>
        </authorList>
    </citation>
    <scope>NUCLEOTIDE SEQUENCE</scope>
    <source>
        <strain evidence="4">AGMB 02131</strain>
    </source>
</reference>
<keyword evidence="2" id="KW-0812">Transmembrane</keyword>
<gene>
    <name evidence="4" type="ORF">IEO70_04870</name>
</gene>
<comment type="caution">
    <text evidence="4">The sequence shown here is derived from an EMBL/GenBank/DDBJ whole genome shotgun (WGS) entry which is preliminary data.</text>
</comment>
<dbReference type="EMBL" id="JACXSI010000009">
    <property type="protein sequence ID" value="MBD3107692.1"/>
    <property type="molecule type" value="Genomic_DNA"/>
</dbReference>
<dbReference type="Gene3D" id="3.90.550.10">
    <property type="entry name" value="Spore Coat Polysaccharide Biosynthesis Protein SpsA, Chain A"/>
    <property type="match status" value="1"/>
</dbReference>
<dbReference type="PANTHER" id="PTHR22916">
    <property type="entry name" value="GLYCOSYLTRANSFERASE"/>
    <property type="match status" value="1"/>
</dbReference>
<evidence type="ECO:0000313" key="4">
    <source>
        <dbReference type="EMBL" id="MBD3107692.1"/>
    </source>
</evidence>
<evidence type="ECO:0000256" key="2">
    <source>
        <dbReference type="SAM" id="Phobius"/>
    </source>
</evidence>
<dbReference type="InterPro" id="IPR029044">
    <property type="entry name" value="Nucleotide-diphossugar_trans"/>
</dbReference>
<feature type="transmembrane region" description="Helical" evidence="2">
    <location>
        <begin position="283"/>
        <end position="301"/>
    </location>
</feature>
<dbReference type="CDD" id="cd00761">
    <property type="entry name" value="Glyco_tranf_GTA_type"/>
    <property type="match status" value="1"/>
</dbReference>
<dbReference type="Pfam" id="PF00535">
    <property type="entry name" value="Glycos_transf_2"/>
    <property type="match status" value="1"/>
</dbReference>
<comment type="similarity">
    <text evidence="1">Belongs to the glycosyltransferase 2 family.</text>
</comment>
<dbReference type="SUPFAM" id="SSF53448">
    <property type="entry name" value="Nucleotide-diphospho-sugar transferases"/>
    <property type="match status" value="1"/>
</dbReference>
<evidence type="ECO:0000256" key="1">
    <source>
        <dbReference type="ARBA" id="ARBA00006739"/>
    </source>
</evidence>
<feature type="domain" description="Glycosyltransferase 2-like" evidence="3">
    <location>
        <begin position="17"/>
        <end position="124"/>
    </location>
</feature>
<accession>A0A927HAM1</accession>
<sequence>MKKSIRWEGYSLSPTLTVFTPTYNRAYSLHLCYESLLRQTSKEFKWLIIDDGSTDTTKQLVEKWVTEAPFEIEYVYQENQGMHGAHNTAYEHINTELNVCIDSDDYMADDAVEKIVRFWRKYGSEKYSGIVALDATTDNQILGSRLPEEITSSTLFDLYQKQGVTGDKKLIYRTELTKQYPYPLFENEKYVGLTYKYFKIDQQYELLVMNEIVCYVEYLPDGSSLNMYKQYRNNPQGFSFFRKELMKLPFGSTIYKFRQAIHYVSSSLMMKNKRLVKDSPKKLLTLYALPFGYILFLLILYKTKTEKIVATVQQGERKGFNQ</sequence>
<keyword evidence="2" id="KW-1133">Transmembrane helix</keyword>
<dbReference type="InterPro" id="IPR001173">
    <property type="entry name" value="Glyco_trans_2-like"/>
</dbReference>